<dbReference type="STRING" id="348802.A0A0D2EEL2"/>
<evidence type="ECO:0000256" key="3">
    <source>
        <dbReference type="ARBA" id="ARBA00023163"/>
    </source>
</evidence>
<keyword evidence="3" id="KW-0804">Transcription</keyword>
<dbReference type="AlphaFoldDB" id="A0A0D2EEL2"/>
<evidence type="ECO:0000256" key="2">
    <source>
        <dbReference type="ARBA" id="ARBA00023125"/>
    </source>
</evidence>
<dbReference type="PROSITE" id="PS00463">
    <property type="entry name" value="ZN2_CY6_FUNGAL_1"/>
    <property type="match status" value="1"/>
</dbReference>
<dbReference type="GeneID" id="25330576"/>
<feature type="domain" description="Zn(2)-C6 fungal-type" evidence="5">
    <location>
        <begin position="7"/>
        <end position="42"/>
    </location>
</feature>
<keyword evidence="4" id="KW-0539">Nucleus</keyword>
<protein>
    <recommendedName>
        <fullName evidence="5">Zn(2)-C6 fungal-type domain-containing protein</fullName>
    </recommendedName>
</protein>
<dbReference type="Gene3D" id="4.10.240.10">
    <property type="entry name" value="Zn(2)-C6 fungal-type DNA-binding domain"/>
    <property type="match status" value="1"/>
</dbReference>
<evidence type="ECO:0000259" key="5">
    <source>
        <dbReference type="PROSITE" id="PS50048"/>
    </source>
</evidence>
<proteinExistence type="predicted"/>
<dbReference type="GO" id="GO:0005634">
    <property type="term" value="C:nucleus"/>
    <property type="evidence" value="ECO:0007669"/>
    <property type="project" value="TreeGrafter"/>
</dbReference>
<evidence type="ECO:0000313" key="7">
    <source>
        <dbReference type="Proteomes" id="UP000054342"/>
    </source>
</evidence>
<dbReference type="HOGENOM" id="CLU_041815_1_0_1"/>
<dbReference type="PROSITE" id="PS50048">
    <property type="entry name" value="ZN2_CY6_FUNGAL_2"/>
    <property type="match status" value="1"/>
</dbReference>
<reference evidence="6 7" key="1">
    <citation type="submission" date="2015-01" db="EMBL/GenBank/DDBJ databases">
        <title>The Genome Sequence of Exophiala xenobiotica CBS118157.</title>
        <authorList>
            <consortium name="The Broad Institute Genomics Platform"/>
            <person name="Cuomo C."/>
            <person name="de Hoog S."/>
            <person name="Gorbushina A."/>
            <person name="Stielow B."/>
            <person name="Teixiera M."/>
            <person name="Abouelleil A."/>
            <person name="Chapman S.B."/>
            <person name="Priest M."/>
            <person name="Young S.K."/>
            <person name="Wortman J."/>
            <person name="Nusbaum C."/>
            <person name="Birren B."/>
        </authorList>
    </citation>
    <scope>NUCLEOTIDE SEQUENCE [LARGE SCALE GENOMIC DNA]</scope>
    <source>
        <strain evidence="6 7">CBS 118157</strain>
    </source>
</reference>
<dbReference type="RefSeq" id="XP_013313654.1">
    <property type="nucleotide sequence ID" value="XM_013458200.1"/>
</dbReference>
<evidence type="ECO:0000256" key="4">
    <source>
        <dbReference type="ARBA" id="ARBA00023242"/>
    </source>
</evidence>
<dbReference type="Proteomes" id="UP000054342">
    <property type="component" value="Unassembled WGS sequence"/>
</dbReference>
<dbReference type="InterPro" id="IPR036864">
    <property type="entry name" value="Zn2-C6_fun-type_DNA-bd_sf"/>
</dbReference>
<dbReference type="Pfam" id="PF00172">
    <property type="entry name" value="Zn_clus"/>
    <property type="match status" value="1"/>
</dbReference>
<evidence type="ECO:0000256" key="1">
    <source>
        <dbReference type="ARBA" id="ARBA00023015"/>
    </source>
</evidence>
<dbReference type="GO" id="GO:0000981">
    <property type="term" value="F:DNA-binding transcription factor activity, RNA polymerase II-specific"/>
    <property type="evidence" value="ECO:0007669"/>
    <property type="project" value="InterPro"/>
</dbReference>
<keyword evidence="2" id="KW-0238">DNA-binding</keyword>
<dbReference type="EMBL" id="KN847321">
    <property type="protein sequence ID" value="KIW53070.1"/>
    <property type="molecule type" value="Genomic_DNA"/>
</dbReference>
<dbReference type="GO" id="GO:0008270">
    <property type="term" value="F:zinc ion binding"/>
    <property type="evidence" value="ECO:0007669"/>
    <property type="project" value="InterPro"/>
</dbReference>
<gene>
    <name evidence="6" type="ORF">PV05_08668</name>
</gene>
<evidence type="ECO:0000313" key="6">
    <source>
        <dbReference type="EMBL" id="KIW53070.1"/>
    </source>
</evidence>
<sequence>MGHQRSSCDRCRGQKLRCPRNTQADDSEPCARCLRVGVQCVTSSSRPLGRPRTTGMAQRRTRSIRTRNTAPKVIHMGSTSPGLPSMTEGLEACFDLWTPTCLDAYRDHLPDASNLTTTDFENPALNSTFETNAECAFELQLPANDGLFEVEQLMEPPQRPQDDFSQLAIAKDHGQGPSSETSGPADTLTALSRLNEDIARQISSIDSYTWGPVNAPQHCLDQLHGTHRTPVAGMLETTSRFVTILENLHSLSSPSNESANKLVADLPSVSNSGIPDSNFEQRGTLPPIHPPFTDLRPLSTPVVLMLLSSYLLLLELYDAIFSRVHDTLSRLEDTRAFFQEIPGIQVAGLSSIKGHLYARIIIQIIEHHFDRLERLLGLPVEFGLSGQTPRSKGLLDTADLSHLLHVAMTQTTGDPGTSGRLTLKSFRDNLKYLEAMLPR</sequence>
<dbReference type="PANTHER" id="PTHR31668:SF4">
    <property type="entry name" value="TRANSCRIPTIONAL ACTIVATOR PROTEIN DAL81"/>
    <property type="match status" value="1"/>
</dbReference>
<keyword evidence="1" id="KW-0805">Transcription regulation</keyword>
<dbReference type="GO" id="GO:0003677">
    <property type="term" value="F:DNA binding"/>
    <property type="evidence" value="ECO:0007669"/>
    <property type="project" value="UniProtKB-KW"/>
</dbReference>
<dbReference type="SUPFAM" id="SSF57701">
    <property type="entry name" value="Zn2/Cys6 DNA-binding domain"/>
    <property type="match status" value="1"/>
</dbReference>
<dbReference type="PANTHER" id="PTHR31668">
    <property type="entry name" value="GLUCOSE TRANSPORT TRANSCRIPTION REGULATOR RGT1-RELATED-RELATED"/>
    <property type="match status" value="1"/>
</dbReference>
<accession>A0A0D2EEL2</accession>
<organism evidence="6 7">
    <name type="scientific">Exophiala xenobiotica</name>
    <dbReference type="NCBI Taxonomy" id="348802"/>
    <lineage>
        <taxon>Eukaryota</taxon>
        <taxon>Fungi</taxon>
        <taxon>Dikarya</taxon>
        <taxon>Ascomycota</taxon>
        <taxon>Pezizomycotina</taxon>
        <taxon>Eurotiomycetes</taxon>
        <taxon>Chaetothyriomycetidae</taxon>
        <taxon>Chaetothyriales</taxon>
        <taxon>Herpotrichiellaceae</taxon>
        <taxon>Exophiala</taxon>
    </lineage>
</organism>
<dbReference type="InterPro" id="IPR050797">
    <property type="entry name" value="Carb_Metab_Trans_Reg"/>
</dbReference>
<name>A0A0D2EEL2_9EURO</name>
<dbReference type="GO" id="GO:0001080">
    <property type="term" value="P:nitrogen catabolite activation of transcription from RNA polymerase II promoter"/>
    <property type="evidence" value="ECO:0007669"/>
    <property type="project" value="TreeGrafter"/>
</dbReference>
<dbReference type="InterPro" id="IPR001138">
    <property type="entry name" value="Zn2Cys6_DnaBD"/>
</dbReference>
<dbReference type="SMART" id="SM00066">
    <property type="entry name" value="GAL4"/>
    <property type="match status" value="1"/>
</dbReference>
<dbReference type="CDD" id="cd00067">
    <property type="entry name" value="GAL4"/>
    <property type="match status" value="1"/>
</dbReference>
<keyword evidence="7" id="KW-1185">Reference proteome</keyword>